<organism evidence="1 2">
    <name type="scientific">Desulfonema limicola</name>
    <dbReference type="NCBI Taxonomy" id="45656"/>
    <lineage>
        <taxon>Bacteria</taxon>
        <taxon>Pseudomonadati</taxon>
        <taxon>Thermodesulfobacteriota</taxon>
        <taxon>Desulfobacteria</taxon>
        <taxon>Desulfobacterales</taxon>
        <taxon>Desulfococcaceae</taxon>
        <taxon>Desulfonema</taxon>
    </lineage>
</organism>
<evidence type="ECO:0000313" key="1">
    <source>
        <dbReference type="EMBL" id="QTA81967.1"/>
    </source>
</evidence>
<reference evidence="1" key="1">
    <citation type="journal article" date="2021" name="Microb. Physiol.">
        <title>Proteogenomic Insights into the Physiology of Marine, Sulfate-Reducing, Filamentous Desulfonema limicola and Desulfonema magnum.</title>
        <authorList>
            <person name="Schnaars V."/>
            <person name="Wohlbrand L."/>
            <person name="Scheve S."/>
            <person name="Hinrichs C."/>
            <person name="Reinhardt R."/>
            <person name="Rabus R."/>
        </authorList>
    </citation>
    <scope>NUCLEOTIDE SEQUENCE</scope>
    <source>
        <strain evidence="1">5ac10</strain>
    </source>
</reference>
<protein>
    <submittedName>
        <fullName evidence="1">Uncharacterized protein</fullName>
    </submittedName>
</protein>
<dbReference type="Proteomes" id="UP000663720">
    <property type="component" value="Chromosome"/>
</dbReference>
<proteinExistence type="predicted"/>
<dbReference type="Pfam" id="PF11536">
    <property type="entry name" value="DUF3226"/>
    <property type="match status" value="1"/>
</dbReference>
<dbReference type="RefSeq" id="WP_338031087.1">
    <property type="nucleotide sequence ID" value="NZ_CP061799.1"/>
</dbReference>
<sequence length="220" mass="24891">MNNRITIKSDRLLAVEGKDECNFFKAMLQYEKINNIQVIDIGGKDKFKIELSLLLNLEGFSEVHTLGFVRDAEENQADSAFSSICSVLNKNRLPAPKTINSINNEQNIKVGVFIMPNNIDKGMLEDLCIESVKANPVFECVNQYIECCLLRFPENEKNINLSKAKIQTYLAVKNPIVNSLGLAAAKGYWDFSEKCFSEIRKFICNLFWSDAPINAPLKQN</sequence>
<dbReference type="AlphaFoldDB" id="A0A975BAW5"/>
<dbReference type="InterPro" id="IPR024508">
    <property type="entry name" value="DUF3226"/>
</dbReference>
<dbReference type="KEGG" id="dli:dnl_43270"/>
<evidence type="ECO:0000313" key="2">
    <source>
        <dbReference type="Proteomes" id="UP000663720"/>
    </source>
</evidence>
<accession>A0A975BAW5</accession>
<name>A0A975BAW5_9BACT</name>
<gene>
    <name evidence="1" type="ORF">dnl_43270</name>
</gene>
<keyword evidence="2" id="KW-1185">Reference proteome</keyword>
<dbReference type="EMBL" id="CP061799">
    <property type="protein sequence ID" value="QTA81967.1"/>
    <property type="molecule type" value="Genomic_DNA"/>
</dbReference>